<reference evidence="1 2" key="1">
    <citation type="submission" date="2019-04" db="EMBL/GenBank/DDBJ databases">
        <authorList>
            <person name="Yang Y."/>
            <person name="Wei D."/>
        </authorList>
    </citation>
    <scope>NUCLEOTIDE SEQUENCE [LARGE SCALE GENOMIC DNA]</scope>
    <source>
        <strain evidence="1 2">L-1-4w-11</strain>
    </source>
</reference>
<keyword evidence="2" id="KW-1185">Reference proteome</keyword>
<sequence length="81" mass="8923">MASENRQYVSVLFKPWDRRTYTYHNDGERVAEGDEVVVSTDRGPAVVTVASTSDRAPSFDTKPIVGKHRPIEASEVATDGV</sequence>
<dbReference type="RefSeq" id="WP_136942491.1">
    <property type="nucleotide sequence ID" value="NZ_SWKR01000002.1"/>
</dbReference>
<dbReference type="Proteomes" id="UP000309138">
    <property type="component" value="Unassembled WGS sequence"/>
</dbReference>
<dbReference type="AlphaFoldDB" id="A0A4V5PTL3"/>
<comment type="caution">
    <text evidence="1">The sequence shown here is derived from an EMBL/GenBank/DDBJ whole genome shotgun (WGS) entry which is preliminary data.</text>
</comment>
<proteinExistence type="predicted"/>
<evidence type="ECO:0000313" key="1">
    <source>
        <dbReference type="EMBL" id="TKD50548.1"/>
    </source>
</evidence>
<evidence type="ECO:0000313" key="2">
    <source>
        <dbReference type="Proteomes" id="UP000309138"/>
    </source>
</evidence>
<name>A0A4V5PTL3_9SPHN</name>
<accession>A0A4V5PTL3</accession>
<dbReference type="OrthoDB" id="7584085at2"/>
<gene>
    <name evidence="1" type="ORF">FBR43_07065</name>
</gene>
<organism evidence="1 2">
    <name type="scientific">Sphingomonas baiyangensis</name>
    <dbReference type="NCBI Taxonomy" id="2572576"/>
    <lineage>
        <taxon>Bacteria</taxon>
        <taxon>Pseudomonadati</taxon>
        <taxon>Pseudomonadota</taxon>
        <taxon>Alphaproteobacteria</taxon>
        <taxon>Sphingomonadales</taxon>
        <taxon>Sphingomonadaceae</taxon>
        <taxon>Sphingomonas</taxon>
    </lineage>
</organism>
<protein>
    <submittedName>
        <fullName evidence="1">Uncharacterized protein</fullName>
    </submittedName>
</protein>
<dbReference type="EMBL" id="SWKR01000002">
    <property type="protein sequence ID" value="TKD50548.1"/>
    <property type="molecule type" value="Genomic_DNA"/>
</dbReference>